<reference evidence="2 3" key="1">
    <citation type="submission" date="2018-10" db="EMBL/GenBank/DDBJ databases">
        <title>Xanthobacter tagetidis genome sequencing and assembly.</title>
        <authorList>
            <person name="Maclea K.S."/>
            <person name="Goen A.E."/>
            <person name="Fatima S.A."/>
        </authorList>
    </citation>
    <scope>NUCLEOTIDE SEQUENCE [LARGE SCALE GENOMIC DNA]</scope>
    <source>
        <strain evidence="2 3">ATCC 700314</strain>
    </source>
</reference>
<dbReference type="Proteomes" id="UP000269692">
    <property type="component" value="Unassembled WGS sequence"/>
</dbReference>
<dbReference type="InterPro" id="IPR050483">
    <property type="entry name" value="CoA-transferase_III_domain"/>
</dbReference>
<dbReference type="AlphaFoldDB" id="A0A3L7AGJ8"/>
<dbReference type="SUPFAM" id="SSF89796">
    <property type="entry name" value="CoA-transferase family III (CaiB/BaiF)"/>
    <property type="match status" value="1"/>
</dbReference>
<dbReference type="Gene3D" id="3.30.1540.10">
    <property type="entry name" value="formyl-coa transferase, domain 3"/>
    <property type="match status" value="1"/>
</dbReference>
<accession>A0A3L7AGJ8</accession>
<dbReference type="InterPro" id="IPR044855">
    <property type="entry name" value="CoA-Trfase_III_dom3_sf"/>
</dbReference>
<protein>
    <submittedName>
        <fullName evidence="2">CoA transferase</fullName>
    </submittedName>
</protein>
<organism evidence="2 3">
    <name type="scientific">Xanthobacter tagetidis</name>
    <dbReference type="NCBI Taxonomy" id="60216"/>
    <lineage>
        <taxon>Bacteria</taxon>
        <taxon>Pseudomonadati</taxon>
        <taxon>Pseudomonadota</taxon>
        <taxon>Alphaproteobacteria</taxon>
        <taxon>Hyphomicrobiales</taxon>
        <taxon>Xanthobacteraceae</taxon>
        <taxon>Xanthobacter</taxon>
    </lineage>
</organism>
<keyword evidence="1 2" id="KW-0808">Transferase</keyword>
<dbReference type="EMBL" id="RCTF01000008">
    <property type="protein sequence ID" value="RLP78542.1"/>
    <property type="molecule type" value="Genomic_DNA"/>
</dbReference>
<proteinExistence type="predicted"/>
<keyword evidence="3" id="KW-1185">Reference proteome</keyword>
<dbReference type="GO" id="GO:0008410">
    <property type="term" value="F:CoA-transferase activity"/>
    <property type="evidence" value="ECO:0007669"/>
    <property type="project" value="TreeGrafter"/>
</dbReference>
<evidence type="ECO:0000313" key="2">
    <source>
        <dbReference type="EMBL" id="RLP78542.1"/>
    </source>
</evidence>
<dbReference type="PANTHER" id="PTHR48207:SF3">
    <property type="entry name" value="SUCCINATE--HYDROXYMETHYLGLUTARATE COA-TRANSFERASE"/>
    <property type="match status" value="1"/>
</dbReference>
<dbReference type="Pfam" id="PF02515">
    <property type="entry name" value="CoA_transf_3"/>
    <property type="match status" value="1"/>
</dbReference>
<evidence type="ECO:0000313" key="3">
    <source>
        <dbReference type="Proteomes" id="UP000269692"/>
    </source>
</evidence>
<dbReference type="Gene3D" id="3.40.50.10540">
    <property type="entry name" value="Crotonobetainyl-coa:carnitine coa-transferase, domain 1"/>
    <property type="match status" value="1"/>
</dbReference>
<sequence length="405" mass="42951">MKVLELGSTVAGPFCGRLLADFGAEVVKVEPPEGDVVRTMGKMMEGKSLYAASIFRNKRLVSLDMRTEAGRALVREMAARCDVLVENFRPGSMEKWGMGYDVLSRVNPGLVLVRISGFGQTGPYSTRPGYGVIGEAVSGMRHITGDPDRPPARVSVSLTDYITGLYAAFGASMALLARSRTGRGQVVDAALSECAFSFMEPHVPAYDKLGHVAGRTGSALPGSVPNNLYPTADDSFVHITAMGDAVFARLCAAMGRADLSTDPRFAKAKQRVGNVDALDAIIAEWTVRLPRAELEALLIDAAVPATRIFTMADIFADPHYAARGMLVNAPSAEFGEVVIPGIAPVMSQTAGAVRHAGRRIGQDTRAVLADWLGTAGAELDALERAGVIQQDKAARDAASGERISA</sequence>
<evidence type="ECO:0000256" key="1">
    <source>
        <dbReference type="ARBA" id="ARBA00022679"/>
    </source>
</evidence>
<name>A0A3L7AGJ8_9HYPH</name>
<gene>
    <name evidence="2" type="ORF">D9R14_11930</name>
</gene>
<dbReference type="PANTHER" id="PTHR48207">
    <property type="entry name" value="SUCCINATE--HYDROXYMETHYLGLUTARATE COA-TRANSFERASE"/>
    <property type="match status" value="1"/>
</dbReference>
<dbReference type="InterPro" id="IPR003673">
    <property type="entry name" value="CoA-Trfase_fam_III"/>
</dbReference>
<dbReference type="InterPro" id="IPR023606">
    <property type="entry name" value="CoA-Trfase_III_dom_1_sf"/>
</dbReference>
<dbReference type="OrthoDB" id="5720311at2"/>
<comment type="caution">
    <text evidence="2">The sequence shown here is derived from an EMBL/GenBank/DDBJ whole genome shotgun (WGS) entry which is preliminary data.</text>
</comment>